<evidence type="ECO:0000313" key="1">
    <source>
        <dbReference type="EMBL" id="MDP9826080.1"/>
    </source>
</evidence>
<keyword evidence="2" id="KW-1185">Reference proteome</keyword>
<sequence length="112" mass="12096">MDPLKLFETTPGKFSLIMNAGGLPADEVVTAAGHEPHGYFWDAVAKWVIRTRVPEVEGRVKFDPEGGMFCAYGTDREALTVLGEAMAWVVNAVDELPALIAAGERAGVDFDD</sequence>
<name>A0ABT9P1I3_9ACTN</name>
<dbReference type="Pfam" id="PF15595">
    <property type="entry name" value="Imm51"/>
    <property type="match status" value="1"/>
</dbReference>
<dbReference type="Proteomes" id="UP001235712">
    <property type="component" value="Unassembled WGS sequence"/>
</dbReference>
<gene>
    <name evidence="1" type="ORF">J2S57_001829</name>
</gene>
<evidence type="ECO:0000313" key="2">
    <source>
        <dbReference type="Proteomes" id="UP001235712"/>
    </source>
</evidence>
<protein>
    <recommendedName>
        <fullName evidence="3">Immunity protein 51 of polymorphic toxin system</fullName>
    </recommendedName>
</protein>
<dbReference type="RefSeq" id="WP_307240523.1">
    <property type="nucleotide sequence ID" value="NZ_JAUSQZ010000001.1"/>
</dbReference>
<dbReference type="InterPro" id="IPR028956">
    <property type="entry name" value="Imm51"/>
</dbReference>
<reference evidence="1 2" key="1">
    <citation type="submission" date="2023-07" db="EMBL/GenBank/DDBJ databases">
        <title>Sequencing the genomes of 1000 actinobacteria strains.</title>
        <authorList>
            <person name="Klenk H.-P."/>
        </authorList>
    </citation>
    <scope>NUCLEOTIDE SEQUENCE [LARGE SCALE GENOMIC DNA]</scope>
    <source>
        <strain evidence="1 2">DSM 44388</strain>
    </source>
</reference>
<comment type="caution">
    <text evidence="1">The sequence shown here is derived from an EMBL/GenBank/DDBJ whole genome shotgun (WGS) entry which is preliminary data.</text>
</comment>
<evidence type="ECO:0008006" key="3">
    <source>
        <dbReference type="Google" id="ProtNLM"/>
    </source>
</evidence>
<dbReference type="EMBL" id="JAUSQZ010000001">
    <property type="protein sequence ID" value="MDP9826080.1"/>
    <property type="molecule type" value="Genomic_DNA"/>
</dbReference>
<proteinExistence type="predicted"/>
<organism evidence="1 2">
    <name type="scientific">Kineosporia succinea</name>
    <dbReference type="NCBI Taxonomy" id="84632"/>
    <lineage>
        <taxon>Bacteria</taxon>
        <taxon>Bacillati</taxon>
        <taxon>Actinomycetota</taxon>
        <taxon>Actinomycetes</taxon>
        <taxon>Kineosporiales</taxon>
        <taxon>Kineosporiaceae</taxon>
        <taxon>Kineosporia</taxon>
    </lineage>
</organism>
<accession>A0ABT9P1I3</accession>